<name>A0A0C1Y8Q1_9CYAN</name>
<keyword evidence="6 7" id="KW-0472">Membrane</keyword>
<dbReference type="InterPro" id="IPR035906">
    <property type="entry name" value="MetI-like_sf"/>
</dbReference>
<evidence type="ECO:0000256" key="4">
    <source>
        <dbReference type="ARBA" id="ARBA00022692"/>
    </source>
</evidence>
<dbReference type="Pfam" id="PF00528">
    <property type="entry name" value="BPD_transp_1"/>
    <property type="match status" value="1"/>
</dbReference>
<feature type="transmembrane region" description="Helical" evidence="7">
    <location>
        <begin position="230"/>
        <end position="250"/>
    </location>
</feature>
<feature type="transmembrane region" description="Helical" evidence="7">
    <location>
        <begin position="108"/>
        <end position="130"/>
    </location>
</feature>
<organism evidence="8">
    <name type="scientific">Lyngbya confervoides BDU141951</name>
    <dbReference type="NCBI Taxonomy" id="1574623"/>
    <lineage>
        <taxon>Bacteria</taxon>
        <taxon>Bacillati</taxon>
        <taxon>Cyanobacteriota</taxon>
        <taxon>Cyanophyceae</taxon>
        <taxon>Oscillatoriophycideae</taxon>
        <taxon>Oscillatoriales</taxon>
        <taxon>Microcoleaceae</taxon>
        <taxon>Lyngbya</taxon>
    </lineage>
</organism>
<evidence type="ECO:0000256" key="3">
    <source>
        <dbReference type="ARBA" id="ARBA00022475"/>
    </source>
</evidence>
<feature type="transmembrane region" description="Helical" evidence="7">
    <location>
        <begin position="151"/>
        <end position="178"/>
    </location>
</feature>
<dbReference type="SUPFAM" id="SSF161098">
    <property type="entry name" value="MetI-like"/>
    <property type="match status" value="1"/>
</dbReference>
<comment type="similarity">
    <text evidence="7">Belongs to the binding-protein-dependent transport system permease family.</text>
</comment>
<protein>
    <submittedName>
        <fullName evidence="8">ABC transporter permease subunit</fullName>
    </submittedName>
</protein>
<keyword evidence="4 7" id="KW-0812">Transmembrane</keyword>
<evidence type="ECO:0000256" key="6">
    <source>
        <dbReference type="ARBA" id="ARBA00023136"/>
    </source>
</evidence>
<dbReference type="AlphaFoldDB" id="A0A0C1Y8Q1"/>
<accession>A0A0C1Y8Q1</accession>
<sequence>MDTAIQDFFNWLFLNQSTEIIPLGDWISSIVDWVVTNFRWVFQAIRVPISQALNGIEAFLQAIPPFVFLGALGLFAWQFASRNLAIFSIVAMTFVGLIGAWSETMTTLSLVITAVVLCILVGLPLGIAAARSDRVEATIRPVLDAMQTLPAFVYLVPVVMLFGTGKVPGVIVTFIFAVPPLIRLTNIGIRQVSEETIEAAQSFGSTPGQMLWEVQMPLAMPTILAGVNQSIMLALSMVVIASLIAVEGLGQMVNRGIGRLDVGLAAVGGLGIVIMAIVLDRLTQAIGKPPKDGLSWQDRGPVGAIRTMLGKRRRVPTATS</sequence>
<feature type="transmembrane region" description="Helical" evidence="7">
    <location>
        <begin position="84"/>
        <end position="102"/>
    </location>
</feature>
<proteinExistence type="inferred from homology"/>
<dbReference type="GO" id="GO:0043190">
    <property type="term" value="C:ATP-binding cassette (ABC) transporter complex"/>
    <property type="evidence" value="ECO:0007669"/>
    <property type="project" value="TreeGrafter"/>
</dbReference>
<keyword evidence="5 7" id="KW-1133">Transmembrane helix</keyword>
<comment type="caution">
    <text evidence="8">The sequence shown here is derived from an EMBL/GenBank/DDBJ whole genome shotgun (WGS) entry which is preliminary data.</text>
</comment>
<evidence type="ECO:0000256" key="7">
    <source>
        <dbReference type="RuleBase" id="RU363032"/>
    </source>
</evidence>
<dbReference type="EMBL" id="JTHE02000003">
    <property type="protein sequence ID" value="NEV67285.1"/>
    <property type="molecule type" value="Genomic_DNA"/>
</dbReference>
<dbReference type="GO" id="GO:0015871">
    <property type="term" value="P:choline transport"/>
    <property type="evidence" value="ECO:0007669"/>
    <property type="project" value="TreeGrafter"/>
</dbReference>
<dbReference type="GO" id="GO:0005275">
    <property type="term" value="F:amine transmembrane transporter activity"/>
    <property type="evidence" value="ECO:0007669"/>
    <property type="project" value="TreeGrafter"/>
</dbReference>
<dbReference type="PANTHER" id="PTHR47737:SF1">
    <property type="entry name" value="GLYCINE BETAINE_PROLINE BETAINE TRANSPORT SYSTEM PERMEASE PROTEIN PROW"/>
    <property type="match status" value="1"/>
</dbReference>
<dbReference type="InterPro" id="IPR000515">
    <property type="entry name" value="MetI-like"/>
</dbReference>
<keyword evidence="3" id="KW-1003">Cell membrane</keyword>
<dbReference type="CDD" id="cd06261">
    <property type="entry name" value="TM_PBP2"/>
    <property type="match status" value="1"/>
</dbReference>
<feature type="transmembrane region" description="Helical" evidence="7">
    <location>
        <begin position="58"/>
        <end position="77"/>
    </location>
</feature>
<comment type="subcellular location">
    <subcellularLocation>
        <location evidence="7">Cell membrane</location>
        <topology evidence="7">Multi-pass membrane protein</topology>
    </subcellularLocation>
    <subcellularLocation>
        <location evidence="1">Membrane</location>
        <topology evidence="1">Multi-pass membrane protein</topology>
    </subcellularLocation>
</comment>
<reference evidence="8" key="2">
    <citation type="journal article" date="2015" name="Genome Announc.">
        <title>Draft Genome Sequence of Filamentous Marine Cyanobacterium Lyngbya confervoides Strain BDU141951.</title>
        <authorList>
            <person name="Chandrababunaidu M.M."/>
            <person name="Sen D."/>
            <person name="Tripathy S."/>
        </authorList>
    </citation>
    <scope>NUCLEOTIDE SEQUENCE</scope>
    <source>
        <strain evidence="8">BDU141951</strain>
    </source>
</reference>
<reference evidence="8" key="3">
    <citation type="submission" date="2020-02" db="EMBL/GenBank/DDBJ databases">
        <authorList>
            <person name="Sarangi A.N."/>
            <person name="Ghosh S."/>
            <person name="Mukherjee M."/>
            <person name="Tripathy S."/>
        </authorList>
    </citation>
    <scope>NUCLEOTIDE SEQUENCE</scope>
    <source>
        <strain evidence="8">BDU141951</strain>
    </source>
</reference>
<dbReference type="GO" id="GO:0015226">
    <property type="term" value="F:carnitine transmembrane transporter activity"/>
    <property type="evidence" value="ECO:0007669"/>
    <property type="project" value="TreeGrafter"/>
</dbReference>
<evidence type="ECO:0000313" key="8">
    <source>
        <dbReference type="EMBL" id="NEV67285.1"/>
    </source>
</evidence>
<evidence type="ECO:0000256" key="1">
    <source>
        <dbReference type="ARBA" id="ARBA00004141"/>
    </source>
</evidence>
<feature type="transmembrane region" description="Helical" evidence="7">
    <location>
        <begin position="262"/>
        <end position="279"/>
    </location>
</feature>
<dbReference type="PANTHER" id="PTHR47737">
    <property type="entry name" value="GLYCINE BETAINE/PROLINE BETAINE TRANSPORT SYSTEM PERMEASE PROTEIN PROW"/>
    <property type="match status" value="1"/>
</dbReference>
<evidence type="ECO:0000256" key="5">
    <source>
        <dbReference type="ARBA" id="ARBA00022989"/>
    </source>
</evidence>
<dbReference type="GO" id="GO:0031460">
    <property type="term" value="P:glycine betaine transport"/>
    <property type="evidence" value="ECO:0007669"/>
    <property type="project" value="TreeGrafter"/>
</dbReference>
<gene>
    <name evidence="8" type="ORF">QQ91_009170</name>
</gene>
<dbReference type="Gene3D" id="1.10.3720.10">
    <property type="entry name" value="MetI-like"/>
    <property type="match status" value="1"/>
</dbReference>
<reference evidence="8" key="1">
    <citation type="submission" date="2014-11" db="EMBL/GenBank/DDBJ databases">
        <authorList>
            <person name="Malar M.C."/>
            <person name="Sen D."/>
            <person name="Tripathy S."/>
        </authorList>
    </citation>
    <scope>NUCLEOTIDE SEQUENCE</scope>
    <source>
        <strain evidence="8">BDU141951</strain>
    </source>
</reference>
<keyword evidence="2 7" id="KW-0813">Transport</keyword>
<dbReference type="FunFam" id="1.10.3720.10:FF:000001">
    <property type="entry name" value="Glycine betaine ABC transporter, permease"/>
    <property type="match status" value="1"/>
</dbReference>
<dbReference type="PROSITE" id="PS50928">
    <property type="entry name" value="ABC_TM1"/>
    <property type="match status" value="1"/>
</dbReference>
<evidence type="ECO:0000256" key="2">
    <source>
        <dbReference type="ARBA" id="ARBA00022448"/>
    </source>
</evidence>